<feature type="coiled-coil region" evidence="3">
    <location>
        <begin position="185"/>
        <end position="219"/>
    </location>
</feature>
<protein>
    <recommendedName>
        <fullName evidence="2">Magnesium transporter</fullName>
    </recommendedName>
</protein>
<evidence type="ECO:0000313" key="4">
    <source>
        <dbReference type="EMBL" id="KAK9813877.1"/>
    </source>
</evidence>
<dbReference type="GO" id="GO:0016020">
    <property type="term" value="C:membrane"/>
    <property type="evidence" value="ECO:0007669"/>
    <property type="project" value="UniProtKB-SubCell"/>
</dbReference>
<dbReference type="Gene3D" id="1.20.58.340">
    <property type="entry name" value="Magnesium transport protein CorA, transmembrane region"/>
    <property type="match status" value="1"/>
</dbReference>
<dbReference type="PANTHER" id="PTHR13890:SF31">
    <property type="entry name" value="MAGNESIUM TRANSPORTER MRS2-2-RELATED"/>
    <property type="match status" value="1"/>
</dbReference>
<evidence type="ECO:0000256" key="2">
    <source>
        <dbReference type="RuleBase" id="RU366041"/>
    </source>
</evidence>
<accession>A0AAW1PZM1</accession>
<dbReference type="GO" id="GO:0015095">
    <property type="term" value="F:magnesium ion transmembrane transporter activity"/>
    <property type="evidence" value="ECO:0007669"/>
    <property type="project" value="UniProtKB-ARBA"/>
</dbReference>
<dbReference type="Proteomes" id="UP001465755">
    <property type="component" value="Unassembled WGS sequence"/>
</dbReference>
<reference evidence="4 5" key="1">
    <citation type="journal article" date="2024" name="Nat. Commun.">
        <title>Phylogenomics reveals the evolutionary origins of lichenization in chlorophyte algae.</title>
        <authorList>
            <person name="Puginier C."/>
            <person name="Libourel C."/>
            <person name="Otte J."/>
            <person name="Skaloud P."/>
            <person name="Haon M."/>
            <person name="Grisel S."/>
            <person name="Petersen M."/>
            <person name="Berrin J.G."/>
            <person name="Delaux P.M."/>
            <person name="Dal Grande F."/>
            <person name="Keller J."/>
        </authorList>
    </citation>
    <scope>NUCLEOTIDE SEQUENCE [LARGE SCALE GENOMIC DNA]</scope>
    <source>
        <strain evidence="4 5">SAG 2036</strain>
    </source>
</reference>
<evidence type="ECO:0000256" key="3">
    <source>
        <dbReference type="SAM" id="Coils"/>
    </source>
</evidence>
<dbReference type="EMBL" id="JALJOQ010000002">
    <property type="protein sequence ID" value="KAK9813877.1"/>
    <property type="molecule type" value="Genomic_DNA"/>
</dbReference>
<keyword evidence="2" id="KW-0813">Transport</keyword>
<gene>
    <name evidence="4" type="ORF">WJX73_003052</name>
</gene>
<feature type="transmembrane region" description="Helical" evidence="2">
    <location>
        <begin position="353"/>
        <end position="376"/>
    </location>
</feature>
<evidence type="ECO:0000313" key="5">
    <source>
        <dbReference type="Proteomes" id="UP001465755"/>
    </source>
</evidence>
<keyword evidence="2" id="KW-0472">Membrane</keyword>
<keyword evidence="2" id="KW-0406">Ion transport</keyword>
<dbReference type="AlphaFoldDB" id="A0AAW1PZM1"/>
<dbReference type="InterPro" id="IPR039204">
    <property type="entry name" value="MRS2-like"/>
</dbReference>
<comment type="caution">
    <text evidence="4">The sequence shown here is derived from an EMBL/GenBank/DDBJ whole genome shotgun (WGS) entry which is preliminary data.</text>
</comment>
<dbReference type="CDD" id="cd12823">
    <property type="entry name" value="Mrs2_Mfm1p-like"/>
    <property type="match status" value="1"/>
</dbReference>
<feature type="transmembrane region" description="Helical" evidence="2">
    <location>
        <begin position="313"/>
        <end position="333"/>
    </location>
</feature>
<keyword evidence="2" id="KW-0460">Magnesium</keyword>
<name>A0AAW1PZM1_9CHLO</name>
<sequence length="400" mass="45223">MKKRMSNRWQAMDELQNDLRLWLLIDDTGQGQSLQVDKHVLGRQLHLHFRDLRAVDPEVPIPYPSAILIRDNALVVKLESVGLIITRHKVYVTSAPDEDDFVTWTRPSTSNPFVRSLMHRLQMAHSRLQEFGALQESTSLLDSVPFQLQALEAALYIVTQQLGTEVDELVASGAQPLTNMVSSISRDALEAVRQLKTEMEELMIRVKAIKNELEEILDDDQDMADMYLNKNAKTPATSEASEADEIDPAADALLKGQPHRTAHPHDIEEAENLLEIYLMRMEYMWSLLVNLQDRIDDCEDLINIELDSRRNELVAVNMFVSALTASFGFVSMIGSIFGQNLDPLPIESTQTAFWASTFGSTAAAIVLFACVMLYCWHQRLLFIPRVSVALRPAFRADQSI</sequence>
<keyword evidence="5" id="KW-1185">Reference proteome</keyword>
<organism evidence="4 5">
    <name type="scientific">Symbiochloris irregularis</name>
    <dbReference type="NCBI Taxonomy" id="706552"/>
    <lineage>
        <taxon>Eukaryota</taxon>
        <taxon>Viridiplantae</taxon>
        <taxon>Chlorophyta</taxon>
        <taxon>core chlorophytes</taxon>
        <taxon>Trebouxiophyceae</taxon>
        <taxon>Trebouxiales</taxon>
        <taxon>Trebouxiaceae</taxon>
        <taxon>Symbiochloris</taxon>
    </lineage>
</organism>
<keyword evidence="3" id="KW-0175">Coiled coil</keyword>
<evidence type="ECO:0000256" key="1">
    <source>
        <dbReference type="ARBA" id="ARBA00007535"/>
    </source>
</evidence>
<keyword evidence="2" id="KW-1133">Transmembrane helix</keyword>
<dbReference type="Gene3D" id="2.40.128.330">
    <property type="match status" value="1"/>
</dbReference>
<keyword evidence="2" id="KW-0812">Transmembrane</keyword>
<comment type="subcellular location">
    <subcellularLocation>
        <location evidence="2">Membrane</location>
        <topology evidence="2">Multi-pass membrane protein</topology>
    </subcellularLocation>
</comment>
<proteinExistence type="inferred from homology"/>
<comment type="function">
    <text evidence="2">Magnesium transporter that may mediate the influx of magnesium.</text>
</comment>
<dbReference type="Pfam" id="PF22099">
    <property type="entry name" value="MRS2-like"/>
    <property type="match status" value="1"/>
</dbReference>
<dbReference type="PANTHER" id="PTHR13890">
    <property type="entry name" value="RNA SPLICING PROTEIN MRS2, MITOCHONDRIAL"/>
    <property type="match status" value="1"/>
</dbReference>
<comment type="similarity">
    <text evidence="1 2">Belongs to the CorA metal ion transporter (MIT) (TC 1.A.35.5) family.</text>
</comment>